<dbReference type="Gene3D" id="1.20.120.30">
    <property type="entry name" value="Aspartate receptor, ligand-binding domain"/>
    <property type="match status" value="1"/>
</dbReference>
<sequence>MTDKSQRYQYQPFLRTKINLLCAAVVLLPLAFMIWQGFSRGWDVSLALLPLAMAAVAWFGHRTISRYLDAIGRVHQVLKRCRQGEFHHRITHVHALGEVGQIAWELNEFLDLCEAYFREMTTVFTRAGNGDFHRRAFGHGLPGRLRQSLKYANLALETMKENHEHQLATRLSHNLHDLNTGNLVSNLKLCQNDMVQITQILEDVVKIADENATAASESKAGVDEVREAVGNIADKVASAARIINDLSENSKQVINSLSIITEIADQTSLLALNASIEAARAGEYGRGFAVVADEVKALSNRTKEAAVEISKILQSFGTSVEAISREASESVSLAEQMQPLVQAFSIRFGEFEQASHRTIVQATNAQETAFSTLVKVDHVIYKQNAYLAVADPGTNVNEGKAIAVDDHSCRLGKWYYEGVGKERFSSLPSYKKLEAPHEEVHTSAHRALELARQDWKANQHLIDEITAAMEKMERSSLGVMEVLNQMNAESIARREQQEQRLHQ</sequence>
<evidence type="ECO:0000259" key="5">
    <source>
        <dbReference type="PROSITE" id="PS50111"/>
    </source>
</evidence>
<dbReference type="PANTHER" id="PTHR32089">
    <property type="entry name" value="METHYL-ACCEPTING CHEMOTAXIS PROTEIN MCPB"/>
    <property type="match status" value="1"/>
</dbReference>
<dbReference type="RefSeq" id="WP_317705881.1">
    <property type="nucleotide sequence ID" value="NZ_AP024714.1"/>
</dbReference>
<dbReference type="KEGG" id="mcau:MIT9_P0514"/>
<dbReference type="GO" id="GO:0016020">
    <property type="term" value="C:membrane"/>
    <property type="evidence" value="ECO:0007669"/>
    <property type="project" value="UniProtKB-SubCell"/>
</dbReference>
<reference evidence="7" key="1">
    <citation type="journal article" date="2024" name="Int. J. Syst. Evol. Microbiol.">
        <title>Methylomarinovum tepidoasis sp. nov., a moderately thermophilic methanotroph of the family Methylothermaceae isolated from a deep-sea hydrothermal field.</title>
        <authorList>
            <person name="Hirayama H."/>
            <person name="Takaki Y."/>
            <person name="Abe M."/>
            <person name="Miyazaki M."/>
            <person name="Uematsu K."/>
            <person name="Matsui Y."/>
            <person name="Takai K."/>
        </authorList>
    </citation>
    <scope>NUCLEOTIDE SEQUENCE [LARGE SCALE GENOMIC DNA]</scope>
    <source>
        <strain evidence="7">IT-9</strain>
    </source>
</reference>
<accession>A0AAU9BR26</accession>
<evidence type="ECO:0000256" key="1">
    <source>
        <dbReference type="ARBA" id="ARBA00004370"/>
    </source>
</evidence>
<dbReference type="PANTHER" id="PTHR32089:SF112">
    <property type="entry name" value="LYSOZYME-LIKE PROTEIN-RELATED"/>
    <property type="match status" value="1"/>
</dbReference>
<dbReference type="Gene3D" id="1.20.120.1530">
    <property type="match status" value="1"/>
</dbReference>
<dbReference type="SUPFAM" id="SSF58104">
    <property type="entry name" value="Methyl-accepting chemotaxis protein (MCP) signaling domain"/>
    <property type="match status" value="1"/>
</dbReference>
<dbReference type="AlphaFoldDB" id="A0AAU9BR26"/>
<organism evidence="6 7">
    <name type="scientific">Methylomarinovum caldicuralii</name>
    <dbReference type="NCBI Taxonomy" id="438856"/>
    <lineage>
        <taxon>Bacteria</taxon>
        <taxon>Pseudomonadati</taxon>
        <taxon>Pseudomonadota</taxon>
        <taxon>Gammaproteobacteria</taxon>
        <taxon>Methylococcales</taxon>
        <taxon>Methylothermaceae</taxon>
        <taxon>Methylomarinovum</taxon>
    </lineage>
</organism>
<protein>
    <recommendedName>
        <fullName evidence="5">Methyl-accepting transducer domain-containing protein</fullName>
    </recommendedName>
</protein>
<dbReference type="Gene3D" id="1.10.287.950">
    <property type="entry name" value="Methyl-accepting chemotaxis protein"/>
    <property type="match status" value="1"/>
</dbReference>
<keyword evidence="4" id="KW-0812">Transmembrane</keyword>
<comment type="subcellular location">
    <subcellularLocation>
        <location evidence="1">Membrane</location>
    </subcellularLocation>
</comment>
<feature type="transmembrane region" description="Helical" evidence="4">
    <location>
        <begin position="20"/>
        <end position="38"/>
    </location>
</feature>
<dbReference type="InterPro" id="IPR025991">
    <property type="entry name" value="Chemoreceptor_zinc-bind_dom"/>
</dbReference>
<dbReference type="Pfam" id="PF13682">
    <property type="entry name" value="CZB"/>
    <property type="match status" value="1"/>
</dbReference>
<gene>
    <name evidence="6" type="ORF">MIT9_P0514</name>
</gene>
<dbReference type="InterPro" id="IPR004089">
    <property type="entry name" value="MCPsignal_dom"/>
</dbReference>
<feature type="domain" description="Methyl-accepting transducer" evidence="5">
    <location>
        <begin position="196"/>
        <end position="315"/>
    </location>
</feature>
<dbReference type="SMART" id="SM00283">
    <property type="entry name" value="MA"/>
    <property type="match status" value="1"/>
</dbReference>
<keyword evidence="7" id="KW-1185">Reference proteome</keyword>
<evidence type="ECO:0000256" key="4">
    <source>
        <dbReference type="SAM" id="Phobius"/>
    </source>
</evidence>
<evidence type="ECO:0000256" key="2">
    <source>
        <dbReference type="ARBA" id="ARBA00023224"/>
    </source>
</evidence>
<evidence type="ECO:0000313" key="6">
    <source>
        <dbReference type="EMBL" id="BCX80936.1"/>
    </source>
</evidence>
<dbReference type="Pfam" id="PF00015">
    <property type="entry name" value="MCPsignal"/>
    <property type="match status" value="1"/>
</dbReference>
<dbReference type="PROSITE" id="PS50111">
    <property type="entry name" value="CHEMOTAXIS_TRANSDUC_2"/>
    <property type="match status" value="1"/>
</dbReference>
<dbReference type="GO" id="GO:0007165">
    <property type="term" value="P:signal transduction"/>
    <property type="evidence" value="ECO:0007669"/>
    <property type="project" value="UniProtKB-KW"/>
</dbReference>
<name>A0AAU9BR26_9GAMM</name>
<dbReference type="Proteomes" id="UP001321825">
    <property type="component" value="Chromosome"/>
</dbReference>
<dbReference type="EMBL" id="AP024714">
    <property type="protein sequence ID" value="BCX80936.1"/>
    <property type="molecule type" value="Genomic_DNA"/>
</dbReference>
<keyword evidence="2 3" id="KW-0807">Transducer</keyword>
<evidence type="ECO:0000256" key="3">
    <source>
        <dbReference type="PROSITE-ProRule" id="PRU00284"/>
    </source>
</evidence>
<dbReference type="GO" id="GO:0006935">
    <property type="term" value="P:chemotaxis"/>
    <property type="evidence" value="ECO:0007669"/>
    <property type="project" value="UniProtKB-ARBA"/>
</dbReference>
<keyword evidence="4" id="KW-0472">Membrane</keyword>
<evidence type="ECO:0000313" key="7">
    <source>
        <dbReference type="Proteomes" id="UP001321825"/>
    </source>
</evidence>
<keyword evidence="4" id="KW-1133">Transmembrane helix</keyword>
<proteinExistence type="predicted"/>